<organism evidence="4">
    <name type="scientific">Salmonella enterica</name>
    <name type="common">Salmonella choleraesuis</name>
    <dbReference type="NCBI Taxonomy" id="28901"/>
    <lineage>
        <taxon>Bacteria</taxon>
        <taxon>Pseudomonadati</taxon>
        <taxon>Pseudomonadota</taxon>
        <taxon>Gammaproteobacteria</taxon>
        <taxon>Enterobacterales</taxon>
        <taxon>Enterobacteriaceae</taxon>
        <taxon>Salmonella</taxon>
    </lineage>
</organism>
<dbReference type="GO" id="GO:0009289">
    <property type="term" value="C:pilus"/>
    <property type="evidence" value="ECO:0007669"/>
    <property type="project" value="InterPro"/>
</dbReference>
<dbReference type="InterPro" id="IPR000259">
    <property type="entry name" value="Adhesion_dom_fimbrial"/>
</dbReference>
<dbReference type="AlphaFoldDB" id="A0A5T8BHU6"/>
<comment type="caution">
    <text evidence="4">The sequence shown here is derived from an EMBL/GenBank/DDBJ whole genome shotgun (WGS) entry which is preliminary data.</text>
</comment>
<dbReference type="PANTHER" id="PTHR33420">
    <property type="entry name" value="FIMBRIAL SUBUNIT ELFA-RELATED"/>
    <property type="match status" value="1"/>
</dbReference>
<reference evidence="4" key="1">
    <citation type="submission" date="2018-07" db="EMBL/GenBank/DDBJ databases">
        <authorList>
            <consortium name="PulseNet: The National Subtyping Network for Foodborne Disease Surveillance"/>
            <person name="Tarr C.L."/>
            <person name="Trees E."/>
            <person name="Katz L.S."/>
            <person name="Carleton-Romer H.A."/>
            <person name="Stroika S."/>
            <person name="Kucerova Z."/>
            <person name="Roache K.F."/>
            <person name="Sabol A.L."/>
            <person name="Besser J."/>
            <person name="Gerner-Smidt P."/>
        </authorList>
    </citation>
    <scope>NUCLEOTIDE SEQUENCE</scope>
    <source>
        <strain evidence="4">PNUSAS044948</strain>
    </source>
</reference>
<gene>
    <name evidence="4" type="ORF">DSA09_25495</name>
</gene>
<keyword evidence="1" id="KW-0812">Transmembrane</keyword>
<keyword evidence="1" id="KW-0472">Membrane</keyword>
<keyword evidence="1" id="KW-1133">Transmembrane helix</keyword>
<sequence>MPVLVAVFILSSITLKFLFVRLKDIFSMRNKILLAMSVAGMMCSATAFADGSTATASGKFTAIGTITNTPCDIKPGDDALTVDFKQVSNKRLKDAATPDTLSTQYFSIHLANCSFEKGQVNQSDLLSKVSVSFPGNNLDASSKYFTNNPGAGMAENVGLLLLDGKGQSITPATGITDQQLTAGNSNAINLAARLVNTGAEGSVTTGKVEIPVTYTLTYK</sequence>
<evidence type="ECO:0000256" key="2">
    <source>
        <dbReference type="SAM" id="SignalP"/>
    </source>
</evidence>
<feature type="signal peptide" evidence="2">
    <location>
        <begin position="1"/>
        <end position="49"/>
    </location>
</feature>
<dbReference type="InterPro" id="IPR050263">
    <property type="entry name" value="Bact_Fimbrial_Adh_Pro"/>
</dbReference>
<feature type="transmembrane region" description="Helical" evidence="1">
    <location>
        <begin position="32"/>
        <end position="49"/>
    </location>
</feature>
<evidence type="ECO:0000313" key="4">
    <source>
        <dbReference type="EMBL" id="EBN4403328.1"/>
    </source>
</evidence>
<dbReference type="InterPro" id="IPR036937">
    <property type="entry name" value="Adhesion_dom_fimbrial_sf"/>
</dbReference>
<protein>
    <submittedName>
        <fullName evidence="4">Fimbrial protein StdA</fullName>
    </submittedName>
</protein>
<dbReference type="GO" id="GO:0043709">
    <property type="term" value="P:cell adhesion involved in single-species biofilm formation"/>
    <property type="evidence" value="ECO:0007669"/>
    <property type="project" value="TreeGrafter"/>
</dbReference>
<dbReference type="EMBL" id="AAGFSO010000038">
    <property type="protein sequence ID" value="EBN4403328.1"/>
    <property type="molecule type" value="Genomic_DNA"/>
</dbReference>
<evidence type="ECO:0000259" key="3">
    <source>
        <dbReference type="Pfam" id="PF00419"/>
    </source>
</evidence>
<evidence type="ECO:0000256" key="1">
    <source>
        <dbReference type="SAM" id="Phobius"/>
    </source>
</evidence>
<dbReference type="Gene3D" id="2.60.40.1090">
    <property type="entry name" value="Fimbrial-type adhesion domain"/>
    <property type="match status" value="1"/>
</dbReference>
<dbReference type="Pfam" id="PF00419">
    <property type="entry name" value="Fimbrial"/>
    <property type="match status" value="1"/>
</dbReference>
<keyword evidence="2" id="KW-0732">Signal</keyword>
<dbReference type="PANTHER" id="PTHR33420:SF11">
    <property type="entry name" value="FIMBRIAL-LIKE PROTEIN"/>
    <property type="match status" value="1"/>
</dbReference>
<dbReference type="InterPro" id="IPR008966">
    <property type="entry name" value="Adhesion_dom_sf"/>
</dbReference>
<dbReference type="SUPFAM" id="SSF49401">
    <property type="entry name" value="Bacterial adhesins"/>
    <property type="match status" value="1"/>
</dbReference>
<feature type="domain" description="Fimbrial-type adhesion" evidence="3">
    <location>
        <begin position="64"/>
        <end position="218"/>
    </location>
</feature>
<feature type="chain" id="PRO_5044742878" evidence="2">
    <location>
        <begin position="50"/>
        <end position="219"/>
    </location>
</feature>
<accession>A0A5T8BHU6</accession>
<proteinExistence type="predicted"/>
<name>A0A5T8BHU6_SALER</name>